<feature type="compositionally biased region" description="Basic and acidic residues" evidence="1">
    <location>
        <begin position="77"/>
        <end position="87"/>
    </location>
</feature>
<gene>
    <name evidence="2" type="ORF">HNAJ_LOCUS7674</name>
</gene>
<dbReference type="WBParaSite" id="HNAJ_0000767801-mRNA-1">
    <property type="protein sequence ID" value="HNAJ_0000767801-mRNA-1"/>
    <property type="gene ID" value="HNAJ_0000767801"/>
</dbReference>
<feature type="region of interest" description="Disordered" evidence="1">
    <location>
        <begin position="69"/>
        <end position="97"/>
    </location>
</feature>
<proteinExistence type="predicted"/>
<dbReference type="EMBL" id="UZAE01012102">
    <property type="protein sequence ID" value="VDO03534.1"/>
    <property type="molecule type" value="Genomic_DNA"/>
</dbReference>
<dbReference type="AlphaFoldDB" id="A0A0R3TKH8"/>
<protein>
    <submittedName>
        <fullName evidence="4">ENTH domain-containing protein</fullName>
    </submittedName>
</protein>
<dbReference type="STRING" id="102285.A0A0R3TKH8"/>
<evidence type="ECO:0000256" key="1">
    <source>
        <dbReference type="SAM" id="MobiDB-lite"/>
    </source>
</evidence>
<evidence type="ECO:0000313" key="3">
    <source>
        <dbReference type="Proteomes" id="UP000278807"/>
    </source>
</evidence>
<name>A0A0R3TKH8_RODNA</name>
<accession>A0A0R3TKH8</accession>
<evidence type="ECO:0000313" key="2">
    <source>
        <dbReference type="EMBL" id="VDO03534.1"/>
    </source>
</evidence>
<sequence length="97" mass="10911">MSPSLSSYFEFEFNAKMFFAKLNGLRGFEASKPIVKSSSHDDENWGLKRTSSAQSTLTEAARMLATMSGYDVQRLQTHRENDQDSPDHLSSPKHLSP</sequence>
<evidence type="ECO:0000313" key="4">
    <source>
        <dbReference type="WBParaSite" id="HNAJ_0000767801-mRNA-1"/>
    </source>
</evidence>
<organism evidence="4">
    <name type="scientific">Rodentolepis nana</name>
    <name type="common">Dwarf tapeworm</name>
    <name type="synonym">Hymenolepis nana</name>
    <dbReference type="NCBI Taxonomy" id="102285"/>
    <lineage>
        <taxon>Eukaryota</taxon>
        <taxon>Metazoa</taxon>
        <taxon>Spiralia</taxon>
        <taxon>Lophotrochozoa</taxon>
        <taxon>Platyhelminthes</taxon>
        <taxon>Cestoda</taxon>
        <taxon>Eucestoda</taxon>
        <taxon>Cyclophyllidea</taxon>
        <taxon>Hymenolepididae</taxon>
        <taxon>Rodentolepis</taxon>
    </lineage>
</organism>
<keyword evidence="3" id="KW-1185">Reference proteome</keyword>
<reference evidence="4" key="1">
    <citation type="submission" date="2017-02" db="UniProtKB">
        <authorList>
            <consortium name="WormBaseParasite"/>
        </authorList>
    </citation>
    <scope>IDENTIFICATION</scope>
</reference>
<dbReference type="Proteomes" id="UP000278807">
    <property type="component" value="Unassembled WGS sequence"/>
</dbReference>
<reference evidence="2 3" key="2">
    <citation type="submission" date="2018-11" db="EMBL/GenBank/DDBJ databases">
        <authorList>
            <consortium name="Pathogen Informatics"/>
        </authorList>
    </citation>
    <scope>NUCLEOTIDE SEQUENCE [LARGE SCALE GENOMIC DNA]</scope>
</reference>